<name>A0A1F6CQC9_9BACT</name>
<evidence type="ECO:0000313" key="2">
    <source>
        <dbReference type="EMBL" id="OGG51353.1"/>
    </source>
</evidence>
<accession>A0A1F6CQC9</accession>
<evidence type="ECO:0000256" key="1">
    <source>
        <dbReference type="SAM" id="Phobius"/>
    </source>
</evidence>
<feature type="transmembrane region" description="Helical" evidence="1">
    <location>
        <begin position="12"/>
        <end position="37"/>
    </location>
</feature>
<gene>
    <name evidence="2" type="ORF">A2704_03775</name>
</gene>
<proteinExistence type="predicted"/>
<dbReference type="AlphaFoldDB" id="A0A1F6CQC9"/>
<keyword evidence="1" id="KW-0472">Membrane</keyword>
<dbReference type="Proteomes" id="UP000176445">
    <property type="component" value="Unassembled WGS sequence"/>
</dbReference>
<feature type="transmembrane region" description="Helical" evidence="1">
    <location>
        <begin position="43"/>
        <end position="64"/>
    </location>
</feature>
<comment type="caution">
    <text evidence="2">The sequence shown here is derived from an EMBL/GenBank/DDBJ whole genome shotgun (WGS) entry which is preliminary data.</text>
</comment>
<dbReference type="EMBL" id="MFKW01000030">
    <property type="protein sequence ID" value="OGG51353.1"/>
    <property type="molecule type" value="Genomic_DNA"/>
</dbReference>
<keyword evidence="1" id="KW-0812">Transmembrane</keyword>
<sequence length="77" mass="8507">MTTSQKQIVIGTALIPALFFSLMETVFTPWFIHIFLFGSIETAFLLAGFLSILPLLFATGGILIRHRSTRSPVPLAQ</sequence>
<reference evidence="2 3" key="1">
    <citation type="journal article" date="2016" name="Nat. Commun.">
        <title>Thousands of microbial genomes shed light on interconnected biogeochemical processes in an aquifer system.</title>
        <authorList>
            <person name="Anantharaman K."/>
            <person name="Brown C.T."/>
            <person name="Hug L.A."/>
            <person name="Sharon I."/>
            <person name="Castelle C.J."/>
            <person name="Probst A.J."/>
            <person name="Thomas B.C."/>
            <person name="Singh A."/>
            <person name="Wilkins M.J."/>
            <person name="Karaoz U."/>
            <person name="Brodie E.L."/>
            <person name="Williams K.H."/>
            <person name="Hubbard S.S."/>
            <person name="Banfield J.F."/>
        </authorList>
    </citation>
    <scope>NUCLEOTIDE SEQUENCE [LARGE SCALE GENOMIC DNA]</scope>
</reference>
<evidence type="ECO:0000313" key="3">
    <source>
        <dbReference type="Proteomes" id="UP000176445"/>
    </source>
</evidence>
<keyword evidence="1" id="KW-1133">Transmembrane helix</keyword>
<protein>
    <submittedName>
        <fullName evidence="2">Uncharacterized protein</fullName>
    </submittedName>
</protein>
<organism evidence="2 3">
    <name type="scientific">Candidatus Kaiserbacteria bacterium RIFCSPHIGHO2_01_FULL_54_36b</name>
    <dbReference type="NCBI Taxonomy" id="1798483"/>
    <lineage>
        <taxon>Bacteria</taxon>
        <taxon>Candidatus Kaiseribacteriota</taxon>
    </lineage>
</organism>